<protein>
    <submittedName>
        <fullName evidence="1">Uncharacterized protein</fullName>
    </submittedName>
</protein>
<name>A0A1B6IGJ8_9HEMI</name>
<reference evidence="1" key="1">
    <citation type="submission" date="2015-11" db="EMBL/GenBank/DDBJ databases">
        <title>De novo transcriptome assembly of four potential Pierce s Disease insect vectors from Arizona vineyards.</title>
        <authorList>
            <person name="Tassone E.E."/>
        </authorList>
    </citation>
    <scope>NUCLEOTIDE SEQUENCE</scope>
</reference>
<accession>A0A1B6IGJ8</accession>
<sequence>YGVFKPINQWHFKFAPTKKCFLRKANKKKQEVVIKGEYFYYHEISAFRMLTRANKTIADIDPKLISTGLGGLVKKVKLADVKRLLEIHYGLNWMEKADLHYYLSLFEKCTEEPER</sequence>
<dbReference type="EMBL" id="GECU01021662">
    <property type="protein sequence ID" value="JAS86044.1"/>
    <property type="molecule type" value="Transcribed_RNA"/>
</dbReference>
<evidence type="ECO:0000313" key="1">
    <source>
        <dbReference type="EMBL" id="JAS86044.1"/>
    </source>
</evidence>
<feature type="non-terminal residue" evidence="1">
    <location>
        <position position="115"/>
    </location>
</feature>
<feature type="non-terminal residue" evidence="1">
    <location>
        <position position="1"/>
    </location>
</feature>
<proteinExistence type="predicted"/>
<organism evidence="1">
    <name type="scientific">Homalodisca liturata</name>
    <dbReference type="NCBI Taxonomy" id="320908"/>
    <lineage>
        <taxon>Eukaryota</taxon>
        <taxon>Metazoa</taxon>
        <taxon>Ecdysozoa</taxon>
        <taxon>Arthropoda</taxon>
        <taxon>Hexapoda</taxon>
        <taxon>Insecta</taxon>
        <taxon>Pterygota</taxon>
        <taxon>Neoptera</taxon>
        <taxon>Paraneoptera</taxon>
        <taxon>Hemiptera</taxon>
        <taxon>Auchenorrhyncha</taxon>
        <taxon>Membracoidea</taxon>
        <taxon>Cicadellidae</taxon>
        <taxon>Cicadellinae</taxon>
        <taxon>Proconiini</taxon>
        <taxon>Homalodisca</taxon>
    </lineage>
</organism>
<gene>
    <name evidence="1" type="ORF">g.55825</name>
</gene>
<dbReference type="AlphaFoldDB" id="A0A1B6IGJ8"/>